<accession>A0A1T4PB31</accession>
<feature type="chain" id="PRO_5013318472" description="Fibronectin type-III domain-containing protein" evidence="2">
    <location>
        <begin position="26"/>
        <end position="1093"/>
    </location>
</feature>
<evidence type="ECO:0000313" key="5">
    <source>
        <dbReference type="Proteomes" id="UP000190102"/>
    </source>
</evidence>
<dbReference type="AlphaFoldDB" id="A0A1T4PB31"/>
<keyword evidence="5" id="KW-1185">Reference proteome</keyword>
<dbReference type="Proteomes" id="UP000190102">
    <property type="component" value="Unassembled WGS sequence"/>
</dbReference>
<dbReference type="RefSeq" id="WP_078790200.1">
    <property type="nucleotide sequence ID" value="NZ_FUWR01000009.1"/>
</dbReference>
<dbReference type="Gene3D" id="2.60.40.1120">
    <property type="entry name" value="Carboxypeptidase-like, regulatory domain"/>
    <property type="match status" value="1"/>
</dbReference>
<feature type="domain" description="Fibronectin type-III" evidence="3">
    <location>
        <begin position="131"/>
        <end position="226"/>
    </location>
</feature>
<organism evidence="4 5">
    <name type="scientific">Trichlorobacter thiogenes</name>
    <dbReference type="NCBI Taxonomy" id="115783"/>
    <lineage>
        <taxon>Bacteria</taxon>
        <taxon>Pseudomonadati</taxon>
        <taxon>Thermodesulfobacteriota</taxon>
        <taxon>Desulfuromonadia</taxon>
        <taxon>Geobacterales</taxon>
        <taxon>Geobacteraceae</taxon>
        <taxon>Trichlorobacter</taxon>
    </lineage>
</organism>
<dbReference type="STRING" id="115783.SAMN02745119_01911"/>
<dbReference type="Pfam" id="PF18998">
    <property type="entry name" value="Flg_new_2"/>
    <property type="match status" value="1"/>
</dbReference>
<keyword evidence="2" id="KW-0732">Signal</keyword>
<reference evidence="5" key="1">
    <citation type="submission" date="2017-02" db="EMBL/GenBank/DDBJ databases">
        <authorList>
            <person name="Varghese N."/>
            <person name="Submissions S."/>
        </authorList>
    </citation>
    <scope>NUCLEOTIDE SEQUENCE [LARGE SCALE GENOMIC DNA]</scope>
    <source>
        <strain evidence="5">ATCC BAA-34</strain>
    </source>
</reference>
<dbReference type="InterPro" id="IPR003961">
    <property type="entry name" value="FN3_dom"/>
</dbReference>
<evidence type="ECO:0000256" key="2">
    <source>
        <dbReference type="SAM" id="SignalP"/>
    </source>
</evidence>
<name>A0A1T4PB31_9BACT</name>
<evidence type="ECO:0000256" key="1">
    <source>
        <dbReference type="SAM" id="MobiDB-lite"/>
    </source>
</evidence>
<evidence type="ECO:0000313" key="4">
    <source>
        <dbReference type="EMBL" id="SJZ88753.1"/>
    </source>
</evidence>
<dbReference type="SUPFAM" id="SSF49478">
    <property type="entry name" value="Cna protein B-type domain"/>
    <property type="match status" value="1"/>
</dbReference>
<dbReference type="EMBL" id="FUWR01000009">
    <property type="protein sequence ID" value="SJZ88753.1"/>
    <property type="molecule type" value="Genomic_DNA"/>
</dbReference>
<feature type="signal peptide" evidence="2">
    <location>
        <begin position="1"/>
        <end position="25"/>
    </location>
</feature>
<sequence length="1093" mass="114300">MRTLANLLLSLMLIILMGLTSLCQAASISGTVSNLTGKTGRIYIKATPTDWGGDWSYGISIPAAGSYTISGLPDSFNGGYSPATYTLSAFVDTQGNGAQHANDPTVTLGSPVTIGSSTANLTLATPTPAVAPQANEIIAYQGNGGNTVLWKPYETDSSLPIADKYVVSWNTSESDSGASTREVPSGPNSYLFFHNGGGTNLYYKVTAYVGATPASTGWVPVTTRTGGVTVSGAVTLSGVGTSKPLVVLLKQEVPGQYPVFYSTIIPTPSTSGANSYSISNVPAGTYTFFAFLDVNGDGIHGPGDLDYRPGIYASEEVVVGASNTAGISPTITQRNAYATIRTNNWTSDGSTTNKNLGFTVEGQARQPVNVYVSGGGLQDNTPVGIDDEGEFRIWPGLSGVIPETGNQYTYTVQYSDSTSDTFPVTVGTFLTSFAGNLSPTGTIPYTNGIPTFSWSAPASPPSPYHYYLWLSGADAYWNTDDLPSTQTSILYNADGGASRTTLTAGVPYYWTLTVSDRYGNQAAYQTSFTMSGSASTISFTGKTVSPFSGNLSGVRIELDGDASKYTTSGSDGSFTLSNLPASTTFRLKTTLSGYLPVYTQYFNSSTSLDLSGSPYNLFTQSQLSTYFSQTSGKGVIIAGFMDSTTGSSLTDVTVTVPGYTPQYSNGLAMIFNVSPNTPVTITPSKTGYTFSQQTFSVPADSVLEAGIFGSPVPTSVSFTSKTVIAGTNGTPLPGVTITQVDPNSNNASTGNSTQSGSDGSFTLTNLPISTQFRLLMTYPSGGYLPVYSQRFNSSSNINYNNYNYFLVPVGSITSLQSGKGVIFARLIDSSTGSALSGATAVATAGYTVQYRNVAAGDWSGTATDTSGQLRIVNVPPNTNISLAPVKSGYTFSSAPYTLAVLAADSVFETNLFASPGTTYTLGVQRSGSGSGTIQIQANGLPVPTCSETSCSYSGLPAGLSIQLTAVPASGSSFITWSNCGSSTSVCSFTLTSDTLGVTATFGLQPFKIEDTTTYYNSLFDAFTYAAPDKKIRGQKSYEAPATAFNRSISTDLLTFKGGYDDSFSDSRGPTDFSTVGPLTIQSGSLVLDQIIIK</sequence>
<proteinExistence type="predicted"/>
<dbReference type="InterPro" id="IPR044060">
    <property type="entry name" value="Bacterial_rp_domain"/>
</dbReference>
<dbReference type="PROSITE" id="PS50853">
    <property type="entry name" value="FN3"/>
    <property type="match status" value="1"/>
</dbReference>
<dbReference type="OrthoDB" id="9768470at2"/>
<feature type="region of interest" description="Disordered" evidence="1">
    <location>
        <begin position="740"/>
        <end position="759"/>
    </location>
</feature>
<evidence type="ECO:0000259" key="3">
    <source>
        <dbReference type="PROSITE" id="PS50853"/>
    </source>
</evidence>
<protein>
    <recommendedName>
        <fullName evidence="3">Fibronectin type-III domain-containing protein</fullName>
    </recommendedName>
</protein>
<gene>
    <name evidence="4" type="ORF">SAMN02745119_01911</name>
</gene>